<comment type="domain">
    <text evidence="11">ValRS has two distinct active sites: one for aminoacylation and one for editing. The misactivated threonine is translocated from the active site to the editing site.</text>
</comment>
<dbReference type="AlphaFoldDB" id="A0A3G8LJ32"/>
<dbReference type="Pfam" id="PF00133">
    <property type="entry name" value="tRNA-synt_1"/>
    <property type="match status" value="1"/>
</dbReference>
<evidence type="ECO:0000256" key="8">
    <source>
        <dbReference type="ARBA" id="ARBA00023054"/>
    </source>
</evidence>
<dbReference type="CDD" id="cd00817">
    <property type="entry name" value="ValRS_core"/>
    <property type="match status" value="1"/>
</dbReference>
<evidence type="ECO:0000256" key="7">
    <source>
        <dbReference type="ARBA" id="ARBA00022917"/>
    </source>
</evidence>
<dbReference type="PANTHER" id="PTHR11946:SF93">
    <property type="entry name" value="VALINE--TRNA LIGASE, CHLOROPLASTIC_MITOCHONDRIAL 2"/>
    <property type="match status" value="1"/>
</dbReference>
<gene>
    <name evidence="11" type="primary">valS</name>
    <name evidence="15" type="ORF">EGN60_01655</name>
</gene>
<comment type="domain">
    <text evidence="11">The C-terminal coiled-coil domain is crucial for aminoacylation activity.</text>
</comment>
<dbReference type="SUPFAM" id="SSF52374">
    <property type="entry name" value="Nucleotidylyl transferase"/>
    <property type="match status" value="1"/>
</dbReference>
<dbReference type="PANTHER" id="PTHR11946">
    <property type="entry name" value="VALYL-TRNA SYNTHETASES"/>
    <property type="match status" value="1"/>
</dbReference>
<dbReference type="FunFam" id="3.40.50.620:FF:000098">
    <property type="entry name" value="Valine--tRNA ligase"/>
    <property type="match status" value="1"/>
</dbReference>
<dbReference type="EC" id="6.1.1.9" evidence="11"/>
<dbReference type="HAMAP" id="MF_02004">
    <property type="entry name" value="Val_tRNA_synth_type1"/>
    <property type="match status" value="1"/>
</dbReference>
<feature type="short sequence motif" description="'HIGH' region" evidence="11">
    <location>
        <begin position="41"/>
        <end position="51"/>
    </location>
</feature>
<dbReference type="Gene3D" id="1.10.287.380">
    <property type="entry name" value="Valyl-tRNA synthetase, C-terminal domain"/>
    <property type="match status" value="1"/>
</dbReference>
<evidence type="ECO:0000313" key="16">
    <source>
        <dbReference type="Proteomes" id="UP000275883"/>
    </source>
</evidence>
<dbReference type="EMBL" id="CP034044">
    <property type="protein sequence ID" value="AZG68668.1"/>
    <property type="molecule type" value="Genomic_DNA"/>
</dbReference>
<evidence type="ECO:0000256" key="4">
    <source>
        <dbReference type="ARBA" id="ARBA00022598"/>
    </source>
</evidence>
<dbReference type="InterPro" id="IPR010978">
    <property type="entry name" value="tRNA-bd_arm"/>
</dbReference>
<dbReference type="GO" id="GO:0004832">
    <property type="term" value="F:valine-tRNA ligase activity"/>
    <property type="evidence" value="ECO:0007669"/>
    <property type="project" value="UniProtKB-UniRule"/>
</dbReference>
<reference evidence="15 16" key="1">
    <citation type="submission" date="2018-11" db="EMBL/GenBank/DDBJ databases">
        <title>Genome sequence of Mycoplasma struthionis sp. nov.</title>
        <authorList>
            <person name="Spergser J."/>
        </authorList>
    </citation>
    <scope>NUCLEOTIDE SEQUENCE [LARGE SCALE GENOMIC DNA]</scope>
    <source>
        <strain evidence="15 16">237IA</strain>
    </source>
</reference>
<dbReference type="Gene3D" id="3.40.50.620">
    <property type="entry name" value="HUPs"/>
    <property type="match status" value="2"/>
</dbReference>
<name>A0A3G8LJ32_9MOLU</name>
<dbReference type="Proteomes" id="UP000275883">
    <property type="component" value="Chromosome"/>
</dbReference>
<keyword evidence="16" id="KW-1185">Reference proteome</keyword>
<dbReference type="GO" id="GO:0002161">
    <property type="term" value="F:aminoacyl-tRNA deacylase activity"/>
    <property type="evidence" value="ECO:0007669"/>
    <property type="project" value="InterPro"/>
</dbReference>
<evidence type="ECO:0000313" key="15">
    <source>
        <dbReference type="EMBL" id="AZG68668.1"/>
    </source>
</evidence>
<feature type="domain" description="Aminoacyl-tRNA synthetase class Ia" evidence="12">
    <location>
        <begin position="16"/>
        <end position="422"/>
    </location>
</feature>
<sequence length="838" mass="98845">MEKNLDHKLIEEKRNAKWIERRFFSKHDKNKKPFTIILPPPNVTGKLHIGHALDGYIQDTVIRYKKLHGYDVLFLPGKDHAGIATQAVVEKQLLENKKLTRYDIGREALIEEIWKWKDEYSNNITQQWGKLGLALDYESERFTLDSQANEAVLKIFVQMYKEGLIYRDNKAINWDPKLQTALSNIEVINKETEQKMYYIKYPIKDSDEYLEIATTRVETLYSDVAIAINPEDKRVNDLINKIIVHPLTKKEIPIVKSESIDPNFGSGLMKVSAHAMDDIEIIKNYKLDLVESIDKNGLMNENAAEFKGLDRFKAREEIAKKLKAEGYLIKEEKVISNVGYSERSKEAIEVLVQPQWFVKMEKLAKDILNHLDSEDKVEIIPVRFESTLRQWMENAHDWTISRQIWWGHRIPAWYKDDQIKVQIESPGQGWSQDNDVLDTWFSSALSPFVFLGWPQSNEKLNHYYPTDLLVTGYDIIFFWVSRMYFQGLHFMHKKPFKKVLLHGLVRDSQGRKMSKSLGNGIDPIAVIDQYGSDVLKMSLIFNSTPGQDINYGDEKIQMARLFINKFWNIARLINNFERTEIDFNTKNLDEYDFWIINKFNEFKNNVDEAMKKYEFTIIFKHIQDFIINDFSSWYLEFLKFKNNANLIHHLFKQMLIVLHPYMPFLTDYLFETMYEDELLEKQVDDLIKVSDIKENNVKFIISLITTLRKYREDKKISKSQTLYFYLDNNQLSENDLLIINKLTNFEFKENHDLSLKVLNQEIYIKLDENAAKAELEELKKLIEKCKFEIEFNSRFISNPDFMAKANPKTIQDKKDKIAEFSEQLAFYEEQLKSKKSSN</sequence>
<dbReference type="NCBIfam" id="TIGR00422">
    <property type="entry name" value="valS"/>
    <property type="match status" value="1"/>
</dbReference>
<evidence type="ECO:0000256" key="6">
    <source>
        <dbReference type="ARBA" id="ARBA00022840"/>
    </source>
</evidence>
<comment type="catalytic activity">
    <reaction evidence="10 11">
        <text>tRNA(Val) + L-valine + ATP = L-valyl-tRNA(Val) + AMP + diphosphate</text>
        <dbReference type="Rhea" id="RHEA:10704"/>
        <dbReference type="Rhea" id="RHEA-COMP:9672"/>
        <dbReference type="Rhea" id="RHEA-COMP:9708"/>
        <dbReference type="ChEBI" id="CHEBI:30616"/>
        <dbReference type="ChEBI" id="CHEBI:33019"/>
        <dbReference type="ChEBI" id="CHEBI:57762"/>
        <dbReference type="ChEBI" id="CHEBI:78442"/>
        <dbReference type="ChEBI" id="CHEBI:78537"/>
        <dbReference type="ChEBI" id="CHEBI:456215"/>
        <dbReference type="EC" id="6.1.1.9"/>
    </reaction>
</comment>
<evidence type="ECO:0000259" key="14">
    <source>
        <dbReference type="Pfam" id="PF10458"/>
    </source>
</evidence>
<comment type="function">
    <text evidence="11">Catalyzes the attachment of valine to tRNA(Val). As ValRS can inadvertently accommodate and process structurally similar amino acids such as threonine, to avoid such errors, it has a 'posttransfer' editing activity that hydrolyzes mischarged Thr-tRNA(Val) in a tRNA-dependent manner.</text>
</comment>
<dbReference type="KEGG" id="mstr:EGN60_01655"/>
<dbReference type="Pfam" id="PF10458">
    <property type="entry name" value="Val_tRNA-synt_C"/>
    <property type="match status" value="1"/>
</dbReference>
<keyword evidence="3 11" id="KW-0963">Cytoplasm</keyword>
<dbReference type="InterPro" id="IPR002300">
    <property type="entry name" value="aa-tRNA-synth_Ia"/>
</dbReference>
<dbReference type="InterPro" id="IPR009080">
    <property type="entry name" value="tRNAsynth_Ia_anticodon-bd"/>
</dbReference>
<dbReference type="InterPro" id="IPR002303">
    <property type="entry name" value="Valyl-tRNA_ligase"/>
</dbReference>
<dbReference type="SUPFAM" id="SSF46589">
    <property type="entry name" value="tRNA-binding arm"/>
    <property type="match status" value="1"/>
</dbReference>
<dbReference type="InterPro" id="IPR009008">
    <property type="entry name" value="Val/Leu/Ile-tRNA-synth_edit"/>
</dbReference>
<dbReference type="InterPro" id="IPR019499">
    <property type="entry name" value="Val-tRNA_synth_tRNA-bd"/>
</dbReference>
<accession>A0A3G8LJ32</accession>
<dbReference type="InterPro" id="IPR013155">
    <property type="entry name" value="M/V/L/I-tRNA-synth_anticd-bd"/>
</dbReference>
<dbReference type="SUPFAM" id="SSF50677">
    <property type="entry name" value="ValRS/IleRS/LeuRS editing domain"/>
    <property type="match status" value="1"/>
</dbReference>
<evidence type="ECO:0000259" key="13">
    <source>
        <dbReference type="Pfam" id="PF08264"/>
    </source>
</evidence>
<evidence type="ECO:0000256" key="11">
    <source>
        <dbReference type="HAMAP-Rule" id="MF_02004"/>
    </source>
</evidence>
<protein>
    <recommendedName>
        <fullName evidence="11">Valine--tRNA ligase</fullName>
        <ecNumber evidence="11">6.1.1.9</ecNumber>
    </recommendedName>
    <alternativeName>
        <fullName evidence="11">Valyl-tRNA synthetase</fullName>
        <shortName evidence="11">ValRS</shortName>
    </alternativeName>
</protein>
<proteinExistence type="inferred from homology"/>
<dbReference type="CDD" id="cd07962">
    <property type="entry name" value="Anticodon_Ia_Val"/>
    <property type="match status" value="1"/>
</dbReference>
<evidence type="ECO:0000256" key="3">
    <source>
        <dbReference type="ARBA" id="ARBA00022490"/>
    </source>
</evidence>
<dbReference type="PRINTS" id="PR00986">
    <property type="entry name" value="TRNASYNTHVAL"/>
</dbReference>
<evidence type="ECO:0000256" key="2">
    <source>
        <dbReference type="ARBA" id="ARBA00011245"/>
    </source>
</evidence>
<dbReference type="NCBIfam" id="NF004349">
    <property type="entry name" value="PRK05729.1"/>
    <property type="match status" value="1"/>
</dbReference>
<dbReference type="GO" id="GO:0005829">
    <property type="term" value="C:cytosol"/>
    <property type="evidence" value="ECO:0007669"/>
    <property type="project" value="TreeGrafter"/>
</dbReference>
<dbReference type="InterPro" id="IPR001412">
    <property type="entry name" value="aa-tRNA-synth_I_CS"/>
</dbReference>
<keyword evidence="6 11" id="KW-0067">ATP-binding</keyword>
<keyword evidence="8 11" id="KW-0175">Coiled coil</keyword>
<evidence type="ECO:0000259" key="12">
    <source>
        <dbReference type="Pfam" id="PF00133"/>
    </source>
</evidence>
<feature type="domain" description="Valyl-tRNA synthetase tRNA-binding arm" evidence="14">
    <location>
        <begin position="774"/>
        <end position="832"/>
    </location>
</feature>
<evidence type="ECO:0000256" key="5">
    <source>
        <dbReference type="ARBA" id="ARBA00022741"/>
    </source>
</evidence>
<feature type="short sequence motif" description="'KMSKS' region" evidence="11">
    <location>
        <begin position="512"/>
        <end position="516"/>
    </location>
</feature>
<comment type="subunit">
    <text evidence="2 11">Monomer.</text>
</comment>
<feature type="domain" description="Methionyl/Valyl/Leucyl/Isoleucyl-tRNA synthetase anticodon-binding" evidence="13">
    <location>
        <begin position="592"/>
        <end position="722"/>
    </location>
</feature>
<comment type="similarity">
    <text evidence="11">Belongs to the class-I aminoacyl-tRNA synthetase family. ValS type 1 subfamily.</text>
</comment>
<dbReference type="Pfam" id="PF08264">
    <property type="entry name" value="Anticodon_1"/>
    <property type="match status" value="1"/>
</dbReference>
<organism evidence="15 16">
    <name type="scientific">Mycoplasma struthionis</name>
    <dbReference type="NCBI Taxonomy" id="538220"/>
    <lineage>
        <taxon>Bacteria</taxon>
        <taxon>Bacillati</taxon>
        <taxon>Mycoplasmatota</taxon>
        <taxon>Mollicutes</taxon>
        <taxon>Mycoplasmataceae</taxon>
        <taxon>Mycoplasma</taxon>
    </lineage>
</organism>
<keyword evidence="9 11" id="KW-0030">Aminoacyl-tRNA synthetase</keyword>
<dbReference type="InterPro" id="IPR037118">
    <property type="entry name" value="Val-tRNA_synth_C_sf"/>
</dbReference>
<keyword evidence="7 11" id="KW-0648">Protein biosynthesis</keyword>
<keyword evidence="5 11" id="KW-0547">Nucleotide-binding</keyword>
<dbReference type="SUPFAM" id="SSF47323">
    <property type="entry name" value="Anticodon-binding domain of a subclass of class I aminoacyl-tRNA synthetases"/>
    <property type="match status" value="1"/>
</dbReference>
<feature type="binding site" evidence="11">
    <location>
        <position position="515"/>
    </location>
    <ligand>
        <name>ATP</name>
        <dbReference type="ChEBI" id="CHEBI:30616"/>
    </ligand>
</feature>
<dbReference type="Gene3D" id="1.10.730.10">
    <property type="entry name" value="Isoleucyl-tRNA Synthetase, Domain 1"/>
    <property type="match status" value="1"/>
</dbReference>
<dbReference type="InterPro" id="IPR033705">
    <property type="entry name" value="Anticodon_Ia_Val"/>
</dbReference>
<evidence type="ECO:0000256" key="1">
    <source>
        <dbReference type="ARBA" id="ARBA00004496"/>
    </source>
</evidence>
<evidence type="ECO:0000256" key="10">
    <source>
        <dbReference type="ARBA" id="ARBA00047552"/>
    </source>
</evidence>
<dbReference type="GO" id="GO:0006438">
    <property type="term" value="P:valyl-tRNA aminoacylation"/>
    <property type="evidence" value="ECO:0007669"/>
    <property type="project" value="UniProtKB-UniRule"/>
</dbReference>
<dbReference type="PROSITE" id="PS00178">
    <property type="entry name" value="AA_TRNA_LIGASE_I"/>
    <property type="match status" value="1"/>
</dbReference>
<dbReference type="OrthoDB" id="9810365at2"/>
<comment type="subcellular location">
    <subcellularLocation>
        <location evidence="1 11">Cytoplasm</location>
    </subcellularLocation>
</comment>
<keyword evidence="4 11" id="KW-0436">Ligase</keyword>
<dbReference type="FunFam" id="3.40.50.620:FF:000032">
    <property type="entry name" value="Valine--tRNA ligase"/>
    <property type="match status" value="1"/>
</dbReference>
<dbReference type="RefSeq" id="WP_124724362.1">
    <property type="nucleotide sequence ID" value="NZ_CP034044.1"/>
</dbReference>
<dbReference type="InterPro" id="IPR014729">
    <property type="entry name" value="Rossmann-like_a/b/a_fold"/>
</dbReference>
<dbReference type="GO" id="GO:0005524">
    <property type="term" value="F:ATP binding"/>
    <property type="evidence" value="ECO:0007669"/>
    <property type="project" value="UniProtKB-UniRule"/>
</dbReference>
<evidence type="ECO:0000256" key="9">
    <source>
        <dbReference type="ARBA" id="ARBA00023146"/>
    </source>
</evidence>
<feature type="coiled-coil region" evidence="11">
    <location>
        <begin position="764"/>
        <end position="837"/>
    </location>
</feature>